<reference evidence="2 3" key="1">
    <citation type="submission" date="2020-03" db="EMBL/GenBank/DDBJ databases">
        <title>Draft Genome Sequence of Cudoniella acicularis.</title>
        <authorList>
            <person name="Buettner E."/>
            <person name="Kellner H."/>
        </authorList>
    </citation>
    <scope>NUCLEOTIDE SEQUENCE [LARGE SCALE GENOMIC DNA]</scope>
    <source>
        <strain evidence="2 3">DSM 108380</strain>
    </source>
</reference>
<comment type="caution">
    <text evidence="2">The sequence shown here is derived from an EMBL/GenBank/DDBJ whole genome shotgun (WGS) entry which is preliminary data.</text>
</comment>
<gene>
    <name evidence="2" type="ORF">G7Y89_g2067</name>
</gene>
<evidence type="ECO:0000313" key="2">
    <source>
        <dbReference type="EMBL" id="KAF4636019.1"/>
    </source>
</evidence>
<evidence type="ECO:0000313" key="3">
    <source>
        <dbReference type="Proteomes" id="UP000566819"/>
    </source>
</evidence>
<dbReference type="AlphaFoldDB" id="A0A8H4RU42"/>
<accession>A0A8H4RU42</accession>
<name>A0A8H4RU42_9HELO</name>
<keyword evidence="3" id="KW-1185">Reference proteome</keyword>
<protein>
    <submittedName>
        <fullName evidence="2">Uncharacterized protein</fullName>
    </submittedName>
</protein>
<proteinExistence type="predicted"/>
<dbReference type="EMBL" id="JAAMPI010000087">
    <property type="protein sequence ID" value="KAF4636019.1"/>
    <property type="molecule type" value="Genomic_DNA"/>
</dbReference>
<sequence length="119" mass="12745">MTAALVAAWVGAFVAPVCIELLKMFAIHQGWYPSQPATPPPQSEETKEILEEIHDVLRGIDSKVGERLPALTDTLEDLSQGVGRLTELGEARSRESGVLIYQHTPVPPVPGAAAHPVDG</sequence>
<feature type="region of interest" description="Disordered" evidence="1">
    <location>
        <begin position="99"/>
        <end position="119"/>
    </location>
</feature>
<organism evidence="2 3">
    <name type="scientific">Cudoniella acicularis</name>
    <dbReference type="NCBI Taxonomy" id="354080"/>
    <lineage>
        <taxon>Eukaryota</taxon>
        <taxon>Fungi</taxon>
        <taxon>Dikarya</taxon>
        <taxon>Ascomycota</taxon>
        <taxon>Pezizomycotina</taxon>
        <taxon>Leotiomycetes</taxon>
        <taxon>Helotiales</taxon>
        <taxon>Tricladiaceae</taxon>
        <taxon>Cudoniella</taxon>
    </lineage>
</organism>
<evidence type="ECO:0000256" key="1">
    <source>
        <dbReference type="SAM" id="MobiDB-lite"/>
    </source>
</evidence>
<dbReference type="Proteomes" id="UP000566819">
    <property type="component" value="Unassembled WGS sequence"/>
</dbReference>